<dbReference type="Proteomes" id="UP000548423">
    <property type="component" value="Unassembled WGS sequence"/>
</dbReference>
<dbReference type="EMBL" id="JACCBX010000008">
    <property type="protein sequence ID" value="NYE07012.1"/>
    <property type="molecule type" value="Genomic_DNA"/>
</dbReference>
<comment type="caution">
    <text evidence="1">The sequence shown here is derived from an EMBL/GenBank/DDBJ whole genome shotgun (WGS) entry which is preliminary data.</text>
</comment>
<evidence type="ECO:0000313" key="2">
    <source>
        <dbReference type="Proteomes" id="UP000548423"/>
    </source>
</evidence>
<organism evidence="1 2">
    <name type="scientific">Neobacillus niacini</name>
    <dbReference type="NCBI Taxonomy" id="86668"/>
    <lineage>
        <taxon>Bacteria</taxon>
        <taxon>Bacillati</taxon>
        <taxon>Bacillota</taxon>
        <taxon>Bacilli</taxon>
        <taxon>Bacillales</taxon>
        <taxon>Bacillaceae</taxon>
        <taxon>Neobacillus</taxon>
    </lineage>
</organism>
<evidence type="ECO:0000313" key="1">
    <source>
        <dbReference type="EMBL" id="NYE07012.1"/>
    </source>
</evidence>
<name>A0A852TE19_9BACI</name>
<reference evidence="2" key="2">
    <citation type="submission" date="2020-08" db="EMBL/GenBank/DDBJ databases">
        <title>The Agave Microbiome: Exploring the role of microbial communities in plant adaptations to desert environments.</title>
        <authorList>
            <person name="Partida-Martinez L.P."/>
        </authorList>
    </citation>
    <scope>NUCLEOTIDE SEQUENCE [LARGE SCALE GENOMIC DNA]</scope>
    <source>
        <strain evidence="2">AT2.8</strain>
    </source>
</reference>
<accession>A0A852TE19</accession>
<reference evidence="2" key="1">
    <citation type="submission" date="2020-07" db="EMBL/GenBank/DDBJ databases">
        <authorList>
            <person name="Partida-Martinez L."/>
            <person name="Huntemann M."/>
            <person name="Clum A."/>
            <person name="Wang J."/>
            <person name="Palaniappan K."/>
            <person name="Ritter S."/>
            <person name="Chen I.-M."/>
            <person name="Stamatis D."/>
            <person name="Reddy T."/>
            <person name="O'Malley R."/>
            <person name="Daum C."/>
            <person name="Shapiro N."/>
            <person name="Ivanova N."/>
            <person name="Kyrpides N."/>
            <person name="Woyke T."/>
        </authorList>
    </citation>
    <scope>NUCLEOTIDE SEQUENCE [LARGE SCALE GENOMIC DNA]</scope>
    <source>
        <strain evidence="2">AT2.8</strain>
    </source>
</reference>
<dbReference type="AlphaFoldDB" id="A0A852TE19"/>
<protein>
    <submittedName>
        <fullName evidence="1">Uncharacterized protein</fullName>
    </submittedName>
</protein>
<sequence length="49" mass="5636">MNLSKRKKAYIYTPFEAMSGIYNDIHEVVLESDKTNSTHFSDSSILKIL</sequence>
<gene>
    <name evidence="1" type="ORF">F4694_003797</name>
</gene>
<proteinExistence type="predicted"/>